<protein>
    <recommendedName>
        <fullName evidence="3">SnoaL-like domain-containing protein</fullName>
    </recommendedName>
</protein>
<name>A0A1J8Q5H3_9AGAM</name>
<dbReference type="OrthoDB" id="5440at2759"/>
<gene>
    <name evidence="1" type="ORF">AZE42_00125</name>
</gene>
<dbReference type="SUPFAM" id="SSF54427">
    <property type="entry name" value="NTF2-like"/>
    <property type="match status" value="1"/>
</dbReference>
<comment type="caution">
    <text evidence="1">The sequence shown here is derived from an EMBL/GenBank/DDBJ whole genome shotgun (WGS) entry which is preliminary data.</text>
</comment>
<sequence length="427" mass="47634">MSQMEVFSNAVPSVAKPATLLMLLPRDQTSWCQQFAQEGYNVVHLTYPLSANASFKDAMKVVGEQILALGADWGLLTYGLTTKDAETLVLKLALSLADLKACAHFCPDAEDTHGFLLKDSQGRHVPRCSISVTFHLASSQEVLHASLLLLEDPANLGYSLPTHSRLPVRVYSYPLVSKSPPFPFSIQPPVSVKAGDQQSIDPYLRSASSLSLTRTLELLKSYLGPHFNLERLWEMHTYYEFIERDAPKTMSTMVATPYVNHVPTMTGGVGYEELARFYKYHFTTVRGETHAVFHVHDVWQVTPQDFELITVSRTVGCDRIVDEMIFKCHHTSEIDYFLPGIAPTGKYIQIAMTFVGVPSIYKLMVYLADPLGRYWDQAGLLAQLGLLDPSNLPVAGIEVPTKVLDPFGMPSNTLLKRWHESEGLPID</sequence>
<dbReference type="PANTHER" id="PTHR38436">
    <property type="entry name" value="POLYKETIDE CYCLASE SNOAL-LIKE DOMAIN"/>
    <property type="match status" value="1"/>
</dbReference>
<reference evidence="1 2" key="1">
    <citation type="submission" date="2016-03" db="EMBL/GenBank/DDBJ databases">
        <title>Comparative genomics of the ectomycorrhizal sister species Rhizopogon vinicolor and Rhizopogon vesiculosus (Basidiomycota: Boletales) reveals a divergence of the mating type B locus.</title>
        <authorList>
            <person name="Mujic A.B."/>
            <person name="Kuo A."/>
            <person name="Tritt A."/>
            <person name="Lipzen A."/>
            <person name="Chen C."/>
            <person name="Johnson J."/>
            <person name="Sharma A."/>
            <person name="Barry K."/>
            <person name="Grigoriev I.V."/>
            <person name="Spatafora J.W."/>
        </authorList>
    </citation>
    <scope>NUCLEOTIDE SEQUENCE [LARGE SCALE GENOMIC DNA]</scope>
    <source>
        <strain evidence="1 2">AM-OR11-056</strain>
    </source>
</reference>
<evidence type="ECO:0000313" key="2">
    <source>
        <dbReference type="Proteomes" id="UP000183567"/>
    </source>
</evidence>
<proteinExistence type="predicted"/>
<dbReference type="GO" id="GO:0030638">
    <property type="term" value="P:polyketide metabolic process"/>
    <property type="evidence" value="ECO:0007669"/>
    <property type="project" value="InterPro"/>
</dbReference>
<dbReference type="InterPro" id="IPR032710">
    <property type="entry name" value="NTF2-like_dom_sf"/>
</dbReference>
<dbReference type="EMBL" id="LVVM01002679">
    <property type="protein sequence ID" value="OJA16277.1"/>
    <property type="molecule type" value="Genomic_DNA"/>
</dbReference>
<accession>A0A1J8Q5H3</accession>
<dbReference type="AlphaFoldDB" id="A0A1J8Q5H3"/>
<evidence type="ECO:0000313" key="1">
    <source>
        <dbReference type="EMBL" id="OJA16277.1"/>
    </source>
</evidence>
<evidence type="ECO:0008006" key="3">
    <source>
        <dbReference type="Google" id="ProtNLM"/>
    </source>
</evidence>
<dbReference type="Proteomes" id="UP000183567">
    <property type="component" value="Unassembled WGS sequence"/>
</dbReference>
<dbReference type="Gene3D" id="3.10.450.50">
    <property type="match status" value="1"/>
</dbReference>
<dbReference type="PANTHER" id="PTHR38436:SF3">
    <property type="entry name" value="CARBOXYMETHYLENEBUTENOLIDASE-RELATED"/>
    <property type="match status" value="1"/>
</dbReference>
<dbReference type="STRING" id="180088.A0A1J8Q5H3"/>
<dbReference type="InterPro" id="IPR009959">
    <property type="entry name" value="Cyclase_SnoaL-like"/>
</dbReference>
<organism evidence="1 2">
    <name type="scientific">Rhizopogon vesiculosus</name>
    <dbReference type="NCBI Taxonomy" id="180088"/>
    <lineage>
        <taxon>Eukaryota</taxon>
        <taxon>Fungi</taxon>
        <taxon>Dikarya</taxon>
        <taxon>Basidiomycota</taxon>
        <taxon>Agaricomycotina</taxon>
        <taxon>Agaricomycetes</taxon>
        <taxon>Agaricomycetidae</taxon>
        <taxon>Boletales</taxon>
        <taxon>Suillineae</taxon>
        <taxon>Rhizopogonaceae</taxon>
        <taxon>Rhizopogon</taxon>
    </lineage>
</organism>
<keyword evidence="2" id="KW-1185">Reference proteome</keyword>